<dbReference type="Pfam" id="PF10801">
    <property type="entry name" value="DUF2537"/>
    <property type="match status" value="1"/>
</dbReference>
<dbReference type="InterPro" id="IPR024244">
    <property type="entry name" value="DUF2537"/>
</dbReference>
<keyword evidence="1" id="KW-0812">Transmembrane</keyword>
<dbReference type="RefSeq" id="WP_263250795.1">
    <property type="nucleotide sequence ID" value="NZ_BAABLT010000033.1"/>
</dbReference>
<evidence type="ECO:0000313" key="2">
    <source>
        <dbReference type="EMBL" id="MFD0918971.1"/>
    </source>
</evidence>
<sequence length="210" mass="21862">MVAGTATTWQLRARSGRAVLVRGADREVEPERLRLPEPLVAALNEWAQVVDEIHAGPASDPGADSTAEQVSLRGRQLAKRLAAHTGVEIGYVDPLTGAVIGVGRRSAHAVTREHRGVVQPVAPVRPTPWGPGLTVSAIVAAIVSVTLVVVTLGLADVSVVLGVVVNLAVAAGFAPSIWLGRNLPVWRWVAYGTGGGVVLAWIALILSLLG</sequence>
<gene>
    <name evidence="2" type="ORF">ACFQ16_04365</name>
</gene>
<feature type="transmembrane region" description="Helical" evidence="1">
    <location>
        <begin position="159"/>
        <end position="179"/>
    </location>
</feature>
<reference evidence="3" key="1">
    <citation type="journal article" date="2019" name="Int. J. Syst. Evol. Microbiol.">
        <title>The Global Catalogue of Microorganisms (GCM) 10K type strain sequencing project: providing services to taxonomists for standard genome sequencing and annotation.</title>
        <authorList>
            <consortium name="The Broad Institute Genomics Platform"/>
            <consortium name="The Broad Institute Genome Sequencing Center for Infectious Disease"/>
            <person name="Wu L."/>
            <person name="Ma J."/>
        </authorList>
    </citation>
    <scope>NUCLEOTIDE SEQUENCE [LARGE SCALE GENOMIC DNA]</scope>
    <source>
        <strain evidence="3">CCUG 56401</strain>
    </source>
</reference>
<organism evidence="2 3">
    <name type="scientific">Saccharopolyspora rosea</name>
    <dbReference type="NCBI Taxonomy" id="524884"/>
    <lineage>
        <taxon>Bacteria</taxon>
        <taxon>Bacillati</taxon>
        <taxon>Actinomycetota</taxon>
        <taxon>Actinomycetes</taxon>
        <taxon>Pseudonocardiales</taxon>
        <taxon>Pseudonocardiaceae</taxon>
        <taxon>Saccharopolyspora</taxon>
    </lineage>
</organism>
<comment type="caution">
    <text evidence="2">The sequence shown here is derived from an EMBL/GenBank/DDBJ whole genome shotgun (WGS) entry which is preliminary data.</text>
</comment>
<evidence type="ECO:0000256" key="1">
    <source>
        <dbReference type="SAM" id="Phobius"/>
    </source>
</evidence>
<feature type="transmembrane region" description="Helical" evidence="1">
    <location>
        <begin position="129"/>
        <end position="152"/>
    </location>
</feature>
<name>A0ABW3FQA9_9PSEU</name>
<evidence type="ECO:0000313" key="3">
    <source>
        <dbReference type="Proteomes" id="UP001597018"/>
    </source>
</evidence>
<keyword evidence="3" id="KW-1185">Reference proteome</keyword>
<keyword evidence="1" id="KW-0472">Membrane</keyword>
<accession>A0ABW3FQA9</accession>
<dbReference type="Proteomes" id="UP001597018">
    <property type="component" value="Unassembled WGS sequence"/>
</dbReference>
<dbReference type="EMBL" id="JBHTIW010000002">
    <property type="protein sequence ID" value="MFD0918971.1"/>
    <property type="molecule type" value="Genomic_DNA"/>
</dbReference>
<protein>
    <submittedName>
        <fullName evidence="2">DUF2537 domain-containing protein</fullName>
    </submittedName>
</protein>
<keyword evidence="1" id="KW-1133">Transmembrane helix</keyword>
<feature type="transmembrane region" description="Helical" evidence="1">
    <location>
        <begin position="185"/>
        <end position="209"/>
    </location>
</feature>
<proteinExistence type="predicted"/>